<feature type="transmembrane region" description="Helical" evidence="2">
    <location>
        <begin position="643"/>
        <end position="661"/>
    </location>
</feature>
<reference evidence="3" key="1">
    <citation type="submission" date="2019-12" db="EMBL/GenBank/DDBJ databases">
        <authorList>
            <person name="zhang j."/>
            <person name="sun C.M."/>
        </authorList>
    </citation>
    <scope>NUCLEOTIDE SEQUENCE</scope>
    <source>
        <strain evidence="3">NS-1</strain>
    </source>
</reference>
<accession>A0A8A7KAQ5</accession>
<protein>
    <recommendedName>
        <fullName evidence="5">PIN domain-containing protein</fullName>
    </recommendedName>
</protein>
<evidence type="ECO:0000313" key="3">
    <source>
        <dbReference type="EMBL" id="QTL98320.1"/>
    </source>
</evidence>
<keyword evidence="2" id="KW-0812">Transmembrane</keyword>
<evidence type="ECO:0000256" key="1">
    <source>
        <dbReference type="SAM" id="Coils"/>
    </source>
</evidence>
<keyword evidence="2" id="KW-0472">Membrane</keyword>
<feature type="coiled-coil region" evidence="1">
    <location>
        <begin position="529"/>
        <end position="591"/>
    </location>
</feature>
<gene>
    <name evidence="3" type="ORF">GM661_10185</name>
</gene>
<dbReference type="AlphaFoldDB" id="A0A8A7KAQ5"/>
<evidence type="ECO:0000256" key="2">
    <source>
        <dbReference type="SAM" id="Phobius"/>
    </source>
</evidence>
<keyword evidence="2" id="KW-1133">Transmembrane helix</keyword>
<dbReference type="RefSeq" id="WP_230866761.1">
    <property type="nucleotide sequence ID" value="NZ_CP046640.1"/>
</dbReference>
<dbReference type="Proteomes" id="UP000665020">
    <property type="component" value="Chromosome"/>
</dbReference>
<proteinExistence type="predicted"/>
<dbReference type="KEGG" id="ifn:GM661_10185"/>
<name>A0A8A7KAQ5_9FIRM</name>
<dbReference type="EMBL" id="CP046640">
    <property type="protein sequence ID" value="QTL98320.1"/>
    <property type="molecule type" value="Genomic_DNA"/>
</dbReference>
<evidence type="ECO:0000313" key="4">
    <source>
        <dbReference type="Proteomes" id="UP000665020"/>
    </source>
</evidence>
<organism evidence="3 4">
    <name type="scientific">Iocasia fonsfrigidae</name>
    <dbReference type="NCBI Taxonomy" id="2682810"/>
    <lineage>
        <taxon>Bacteria</taxon>
        <taxon>Bacillati</taxon>
        <taxon>Bacillota</taxon>
        <taxon>Clostridia</taxon>
        <taxon>Halanaerobiales</taxon>
        <taxon>Halanaerobiaceae</taxon>
        <taxon>Iocasia</taxon>
    </lineage>
</organism>
<evidence type="ECO:0008006" key="5">
    <source>
        <dbReference type="Google" id="ProtNLM"/>
    </source>
</evidence>
<keyword evidence="1" id="KW-0175">Coiled coil</keyword>
<keyword evidence="4" id="KW-1185">Reference proteome</keyword>
<sequence>MMTQDDILINRLSHFVPNSDDDTEQTKQDLVLSGLYHTEKSSVTVLELKEQICNSLGVQLSKNELVQILNSLVDINYVLKSKNKFMLIPEKYDEIKEKIDLEHKNEDKVLNIWLYNEIRPHYIFLSNSDLKIIKKDIVLFLKTLFIRHGLESLSLIMNNINNLFQNSLDMKSVIDSLPNRNKEIKLIEYNEFPGFFSRADKERAAYLIQFLDKAFKFLTVVCDPKIMDNFKEKVKGKKIYLDSSVVYRLENLQGEDRHKITKEVVEMCHSFDIDLRVSMKTLEELKERLSYDAKLLKKYPVKIELAKIGYSNITQENYVTTYWRENSIKGTSLKDFINHYKHIDDLLKKDGINVEKKHPDLPNDFNKKINEYILIFRKIDPEGKIKMDYSVEHDAYNLAVIDYYRDDECSNIMNTNAWFLTTDHFIINLQKTELKNKVPLAILPSQLIQILRFVTPVNNLYNEAFINLFSNSLKSSRNSISTKTAQEILSRIGKYKGSPSLAKKILLDSYFVHQFEKCKSDGEKEEMIYDNLISKAEEMKIQLEKANKKINIFENTKEELTFSLRKEVEKNRKLIENIINHENQIRISKEEIAANNRIIDIQNQLISFMCIFVLCVAIIYILIKYFGWTWTNFSPIIENILKAILYILLPSSIGFLLKPFVKKNIIDKLIYAILQKNNLNNDD</sequence>
<feature type="transmembrane region" description="Helical" evidence="2">
    <location>
        <begin position="605"/>
        <end position="623"/>
    </location>
</feature>